<keyword evidence="6 14" id="KW-0812">Transmembrane</keyword>
<dbReference type="CDD" id="cd00075">
    <property type="entry name" value="HATPase"/>
    <property type="match status" value="1"/>
</dbReference>
<evidence type="ECO:0000256" key="13">
    <source>
        <dbReference type="SAM" id="Coils"/>
    </source>
</evidence>
<dbReference type="InterPro" id="IPR000700">
    <property type="entry name" value="PAS-assoc_C"/>
</dbReference>
<accession>A0ABQ3V3R6</accession>
<comment type="caution">
    <text evidence="17">The sequence shown here is derived from an EMBL/GenBank/DDBJ whole genome shotgun (WGS) entry which is preliminary data.</text>
</comment>
<dbReference type="Pfam" id="PF02518">
    <property type="entry name" value="HATPase_c"/>
    <property type="match status" value="1"/>
</dbReference>
<dbReference type="SUPFAM" id="SSF55785">
    <property type="entry name" value="PYP-like sensor domain (PAS domain)"/>
    <property type="match status" value="1"/>
</dbReference>
<evidence type="ECO:0000256" key="9">
    <source>
        <dbReference type="ARBA" id="ARBA00022840"/>
    </source>
</evidence>
<evidence type="ECO:0000256" key="6">
    <source>
        <dbReference type="ARBA" id="ARBA00022692"/>
    </source>
</evidence>
<evidence type="ECO:0000256" key="5">
    <source>
        <dbReference type="ARBA" id="ARBA00022679"/>
    </source>
</evidence>
<dbReference type="Gene3D" id="1.20.120.620">
    <property type="entry name" value="Backbone structure of the membrane domain of e. Coli histidine kinase receptor kdpd"/>
    <property type="match status" value="1"/>
</dbReference>
<dbReference type="SMART" id="SM00387">
    <property type="entry name" value="HATPase_c"/>
    <property type="match status" value="1"/>
</dbReference>
<dbReference type="Pfam" id="PF00512">
    <property type="entry name" value="HisKA"/>
    <property type="match status" value="1"/>
</dbReference>
<dbReference type="InterPro" id="IPR000014">
    <property type="entry name" value="PAS"/>
</dbReference>
<feature type="transmembrane region" description="Helical" evidence="14">
    <location>
        <begin position="146"/>
        <end position="165"/>
    </location>
</feature>
<comment type="catalytic activity">
    <reaction evidence="1">
        <text>ATP + protein L-histidine = ADP + protein N-phospho-L-histidine.</text>
        <dbReference type="EC" id="2.7.13.3"/>
    </reaction>
</comment>
<evidence type="ECO:0000256" key="7">
    <source>
        <dbReference type="ARBA" id="ARBA00022741"/>
    </source>
</evidence>
<dbReference type="InterPro" id="IPR036890">
    <property type="entry name" value="HATPase_C_sf"/>
</dbReference>
<feature type="domain" description="PAC" evidence="16">
    <location>
        <begin position="254"/>
        <end position="311"/>
    </location>
</feature>
<evidence type="ECO:0000256" key="8">
    <source>
        <dbReference type="ARBA" id="ARBA00022777"/>
    </source>
</evidence>
<sequence length="555" mass="62012">MHTIKHKKSTSTLQEQVSQYPASSIEQNTWRINPDNQGFWKSLYAFWGASTFTPSYLPAPLRRPLAGYMLALLLPFLTVLGIFYLKDIAPELSFVSAPVVLGILIVSLGWGALPGLLATLWGTFLLGFLVLPPHISLALEQIESFYSLLMLALVGLGITLLSTQVQRAHQQTITARADAEAARANLSRILMQAPVPIIVLSKDEQRVELVNPNAWQAFGQRPILGKTLQEALPEYASQVTPVIQQVGTTGKEHSIVEHRVLVDQHNDGSLVEQYYNVAYQPMLASDGNVDGVIIIGSNVTEQVQARHKVEHLLAELDNFISVVAHELRTPITAAKMCVQVSERKVQRVLGSQPQVEEKSDLLSLLRKNLQRIEHQLELQNRLVHDLLDASRVRADRMELRPRLYNLVESLRDCVEDQRTLHPDRRIQLIMPEEAEIRIKADPERVQQVINNYLTNALKYSDTDKPVAVEVVLKSNAVSVSVRDEGPGLNEEQQKRIWERFYRAPGIHVRNGSGVSLGLGLFICRSIIERQGGRVGVTSTPGLGSTFWFTLPLSNS</sequence>
<reference evidence="17 18" key="1">
    <citation type="journal article" date="2021" name="Int. J. Syst. Evol. Microbiol.">
        <title>Reticulibacter mediterranei gen. nov., sp. nov., within the new family Reticulibacteraceae fam. nov., and Ktedonospora formicarum gen. nov., sp. nov., Ktedonobacter robiniae sp. nov., Dictyobacter formicarum sp. nov. and Dictyobacter arantiisoli sp. nov., belonging to the class Ktedonobacteria.</title>
        <authorList>
            <person name="Yabe S."/>
            <person name="Zheng Y."/>
            <person name="Wang C.M."/>
            <person name="Sakai Y."/>
            <person name="Abe K."/>
            <person name="Yokota A."/>
            <person name="Donadio S."/>
            <person name="Cavaletti L."/>
            <person name="Monciardini P."/>
        </authorList>
    </citation>
    <scope>NUCLEOTIDE SEQUENCE [LARGE SCALE GENOMIC DNA]</scope>
    <source>
        <strain evidence="17 18">SOSP1-30</strain>
    </source>
</reference>
<dbReference type="Gene3D" id="1.10.287.130">
    <property type="match status" value="1"/>
</dbReference>
<evidence type="ECO:0000259" key="16">
    <source>
        <dbReference type="PROSITE" id="PS50113"/>
    </source>
</evidence>
<dbReference type="InterPro" id="IPR003661">
    <property type="entry name" value="HisK_dim/P_dom"/>
</dbReference>
<proteinExistence type="predicted"/>
<evidence type="ECO:0000313" key="18">
    <source>
        <dbReference type="Proteomes" id="UP000654345"/>
    </source>
</evidence>
<keyword evidence="10 14" id="KW-1133">Transmembrane helix</keyword>
<feature type="transmembrane region" description="Helical" evidence="14">
    <location>
        <begin position="92"/>
        <end position="113"/>
    </location>
</feature>
<evidence type="ECO:0000256" key="2">
    <source>
        <dbReference type="ARBA" id="ARBA00004141"/>
    </source>
</evidence>
<dbReference type="Pfam" id="PF08448">
    <property type="entry name" value="PAS_4"/>
    <property type="match status" value="1"/>
</dbReference>
<feature type="transmembrane region" description="Helical" evidence="14">
    <location>
        <begin position="119"/>
        <end position="139"/>
    </location>
</feature>
<evidence type="ECO:0000256" key="1">
    <source>
        <dbReference type="ARBA" id="ARBA00000085"/>
    </source>
</evidence>
<dbReference type="InterPro" id="IPR025201">
    <property type="entry name" value="KdpD_TM"/>
</dbReference>
<dbReference type="PROSITE" id="PS50109">
    <property type="entry name" value="HIS_KIN"/>
    <property type="match status" value="1"/>
</dbReference>
<gene>
    <name evidence="17" type="ORF">KSB_81080</name>
</gene>
<dbReference type="SMART" id="SM00388">
    <property type="entry name" value="HisKA"/>
    <property type="match status" value="1"/>
</dbReference>
<dbReference type="InterPro" id="IPR013656">
    <property type="entry name" value="PAS_4"/>
</dbReference>
<keyword evidence="5" id="KW-0808">Transferase</keyword>
<feature type="domain" description="Histidine kinase" evidence="15">
    <location>
        <begin position="322"/>
        <end position="554"/>
    </location>
</feature>
<dbReference type="InterPro" id="IPR035965">
    <property type="entry name" value="PAS-like_dom_sf"/>
</dbReference>
<dbReference type="RefSeq" id="WP_201375801.1">
    <property type="nucleotide sequence ID" value="NZ_BNJG01000003.1"/>
</dbReference>
<evidence type="ECO:0000256" key="14">
    <source>
        <dbReference type="SAM" id="Phobius"/>
    </source>
</evidence>
<keyword evidence="9" id="KW-0067">ATP-binding</keyword>
<dbReference type="PANTHER" id="PTHR43547:SF2">
    <property type="entry name" value="HYBRID SIGNAL TRANSDUCTION HISTIDINE KINASE C"/>
    <property type="match status" value="1"/>
</dbReference>
<dbReference type="EC" id="2.7.13.3" evidence="3"/>
<dbReference type="Pfam" id="PF13493">
    <property type="entry name" value="DUF4118"/>
    <property type="match status" value="1"/>
</dbReference>
<dbReference type="EMBL" id="BNJG01000003">
    <property type="protein sequence ID" value="GHO59633.1"/>
    <property type="molecule type" value="Genomic_DNA"/>
</dbReference>
<evidence type="ECO:0000256" key="12">
    <source>
        <dbReference type="ARBA" id="ARBA00023136"/>
    </source>
</evidence>
<evidence type="ECO:0000313" key="17">
    <source>
        <dbReference type="EMBL" id="GHO59633.1"/>
    </source>
</evidence>
<dbReference type="NCBIfam" id="TIGR00229">
    <property type="entry name" value="sensory_box"/>
    <property type="match status" value="1"/>
</dbReference>
<name>A0ABQ3V3R6_9CHLR</name>
<feature type="transmembrane region" description="Helical" evidence="14">
    <location>
        <begin position="65"/>
        <end position="85"/>
    </location>
</feature>
<dbReference type="InterPro" id="IPR003594">
    <property type="entry name" value="HATPase_dom"/>
</dbReference>
<dbReference type="InterPro" id="IPR005467">
    <property type="entry name" value="His_kinase_dom"/>
</dbReference>
<evidence type="ECO:0000259" key="15">
    <source>
        <dbReference type="PROSITE" id="PS50109"/>
    </source>
</evidence>
<dbReference type="Proteomes" id="UP000654345">
    <property type="component" value="Unassembled WGS sequence"/>
</dbReference>
<dbReference type="PRINTS" id="PR00344">
    <property type="entry name" value="BCTRLSENSOR"/>
</dbReference>
<keyword evidence="8" id="KW-0418">Kinase</keyword>
<keyword evidence="18" id="KW-1185">Reference proteome</keyword>
<keyword evidence="13" id="KW-0175">Coiled coil</keyword>
<dbReference type="InterPro" id="IPR004358">
    <property type="entry name" value="Sig_transdc_His_kin-like_C"/>
</dbReference>
<evidence type="ECO:0000256" key="11">
    <source>
        <dbReference type="ARBA" id="ARBA00023012"/>
    </source>
</evidence>
<dbReference type="Gene3D" id="3.30.565.10">
    <property type="entry name" value="Histidine kinase-like ATPase, C-terminal domain"/>
    <property type="match status" value="1"/>
</dbReference>
<feature type="coiled-coil region" evidence="13">
    <location>
        <begin position="355"/>
        <end position="382"/>
    </location>
</feature>
<evidence type="ECO:0000256" key="10">
    <source>
        <dbReference type="ARBA" id="ARBA00022989"/>
    </source>
</evidence>
<keyword evidence="7" id="KW-0547">Nucleotide-binding</keyword>
<protein>
    <recommendedName>
        <fullName evidence="3">histidine kinase</fullName>
        <ecNumber evidence="3">2.7.13.3</ecNumber>
    </recommendedName>
</protein>
<dbReference type="InterPro" id="IPR036097">
    <property type="entry name" value="HisK_dim/P_sf"/>
</dbReference>
<keyword evidence="11" id="KW-0902">Two-component regulatory system</keyword>
<dbReference type="PANTHER" id="PTHR43547">
    <property type="entry name" value="TWO-COMPONENT HISTIDINE KINASE"/>
    <property type="match status" value="1"/>
</dbReference>
<dbReference type="InterPro" id="IPR038318">
    <property type="entry name" value="KdpD_sf"/>
</dbReference>
<evidence type="ECO:0000256" key="3">
    <source>
        <dbReference type="ARBA" id="ARBA00012438"/>
    </source>
</evidence>
<dbReference type="PROSITE" id="PS50113">
    <property type="entry name" value="PAC"/>
    <property type="match status" value="1"/>
</dbReference>
<dbReference type="CDD" id="cd00082">
    <property type="entry name" value="HisKA"/>
    <property type="match status" value="1"/>
</dbReference>
<organism evidence="17 18">
    <name type="scientific">Ktedonobacter robiniae</name>
    <dbReference type="NCBI Taxonomy" id="2778365"/>
    <lineage>
        <taxon>Bacteria</taxon>
        <taxon>Bacillati</taxon>
        <taxon>Chloroflexota</taxon>
        <taxon>Ktedonobacteria</taxon>
        <taxon>Ktedonobacterales</taxon>
        <taxon>Ktedonobacteraceae</taxon>
        <taxon>Ktedonobacter</taxon>
    </lineage>
</organism>
<keyword evidence="4" id="KW-0597">Phosphoprotein</keyword>
<dbReference type="Gene3D" id="3.30.450.20">
    <property type="entry name" value="PAS domain"/>
    <property type="match status" value="1"/>
</dbReference>
<dbReference type="SUPFAM" id="SSF47384">
    <property type="entry name" value="Homodimeric domain of signal transducing histidine kinase"/>
    <property type="match status" value="1"/>
</dbReference>
<comment type="subcellular location">
    <subcellularLocation>
        <location evidence="2">Membrane</location>
        <topology evidence="2">Multi-pass membrane protein</topology>
    </subcellularLocation>
</comment>
<evidence type="ECO:0000256" key="4">
    <source>
        <dbReference type="ARBA" id="ARBA00022553"/>
    </source>
</evidence>
<dbReference type="SUPFAM" id="SSF55874">
    <property type="entry name" value="ATPase domain of HSP90 chaperone/DNA topoisomerase II/histidine kinase"/>
    <property type="match status" value="1"/>
</dbReference>
<keyword evidence="12 14" id="KW-0472">Membrane</keyword>